<proteinExistence type="inferred from homology"/>
<comment type="function">
    <text evidence="6">Sigma factors are initiation factors that promote the attachment of RNA polymerase to specific initiation sites and are then released.</text>
</comment>
<feature type="short sequence motif" description="Polymerase core binding" evidence="6">
    <location>
        <begin position="61"/>
        <end position="74"/>
    </location>
</feature>
<sequence>MLKRLLGKRAAPANAPIEALVARAQAGDDEVRNRLLREYQSFVARVASRVCGRYIHPGHDDEFSIALLAFDEAIQHYSPSQGRSFLSFADLVIRRRVIDYIRQEARQKNALSLDDPNVMDEEREVSGLAVQASLDLYGKERANKDLQEEIALFQARLAAFGVSLAELPEVSPSHRDAREHAISVAKTLADDPELRRVFLETKKLPMKRLLQKVACSRKTLERNRKYIVAIALILIEDFEQLRAYVREVLDERRDGE</sequence>
<comment type="subunit">
    <text evidence="6">Interacts with RsgI.</text>
</comment>
<keyword evidence="1 6" id="KW-0963">Cytoplasm</keyword>
<dbReference type="Gene3D" id="1.10.1740.10">
    <property type="match status" value="1"/>
</dbReference>
<evidence type="ECO:0000313" key="8">
    <source>
        <dbReference type="EMBL" id="GGJ96612.1"/>
    </source>
</evidence>
<reference evidence="8" key="2">
    <citation type="submission" date="2020-09" db="EMBL/GenBank/DDBJ databases">
        <authorList>
            <person name="Sun Q."/>
            <person name="Ohkuma M."/>
        </authorList>
    </citation>
    <scope>NUCLEOTIDE SEQUENCE</scope>
    <source>
        <strain evidence="8">JCM 14719</strain>
    </source>
</reference>
<dbReference type="PANTHER" id="PTHR30385">
    <property type="entry name" value="SIGMA FACTOR F FLAGELLAR"/>
    <property type="match status" value="1"/>
</dbReference>
<dbReference type="InterPro" id="IPR007627">
    <property type="entry name" value="RNA_pol_sigma70_r2"/>
</dbReference>
<keyword evidence="5 6" id="KW-0804">Transcription</keyword>
<dbReference type="InterPro" id="IPR014284">
    <property type="entry name" value="RNA_pol_sigma-70_dom"/>
</dbReference>
<dbReference type="Pfam" id="PF04542">
    <property type="entry name" value="Sigma70_r2"/>
    <property type="match status" value="1"/>
</dbReference>
<evidence type="ECO:0000313" key="9">
    <source>
        <dbReference type="Proteomes" id="UP000637720"/>
    </source>
</evidence>
<feature type="domain" description="RNA polymerase sigma-70 region 2" evidence="7">
    <location>
        <begin position="35"/>
        <end position="106"/>
    </location>
</feature>
<dbReference type="RefSeq" id="WP_054668980.1">
    <property type="nucleotide sequence ID" value="NZ_BMOF01000011.1"/>
</dbReference>
<evidence type="ECO:0000259" key="7">
    <source>
        <dbReference type="Pfam" id="PF04542"/>
    </source>
</evidence>
<comment type="activity regulation">
    <text evidence="6">Negatively regulated by the anti-sigma-I factor RsgI.</text>
</comment>
<keyword evidence="2 6" id="KW-0805">Transcription regulation</keyword>
<dbReference type="EMBL" id="BMOF01000011">
    <property type="protein sequence ID" value="GGJ96612.1"/>
    <property type="molecule type" value="Genomic_DNA"/>
</dbReference>
<keyword evidence="6" id="KW-0346">Stress response</keyword>
<dbReference type="GO" id="GO:0006352">
    <property type="term" value="P:DNA-templated transcription initiation"/>
    <property type="evidence" value="ECO:0007669"/>
    <property type="project" value="UniProtKB-UniRule"/>
</dbReference>
<keyword evidence="9" id="KW-1185">Reference proteome</keyword>
<dbReference type="InterPro" id="IPR013325">
    <property type="entry name" value="RNA_pol_sigma_r2"/>
</dbReference>
<name>A0A8J3B687_9BACI</name>
<dbReference type="NCBIfam" id="TIGR02937">
    <property type="entry name" value="sigma70-ECF"/>
    <property type="match status" value="1"/>
</dbReference>
<evidence type="ECO:0000256" key="6">
    <source>
        <dbReference type="HAMAP-Rule" id="MF_02064"/>
    </source>
</evidence>
<dbReference type="Proteomes" id="UP000637720">
    <property type="component" value="Unassembled WGS sequence"/>
</dbReference>
<dbReference type="PIRSF" id="PIRSF038953">
    <property type="entry name" value="SigI"/>
    <property type="match status" value="1"/>
</dbReference>
<evidence type="ECO:0000256" key="1">
    <source>
        <dbReference type="ARBA" id="ARBA00022490"/>
    </source>
</evidence>
<keyword evidence="3 6" id="KW-0731">Sigma factor</keyword>
<dbReference type="HAMAP" id="MF_02064">
    <property type="entry name" value="Sigma70_SigI"/>
    <property type="match status" value="1"/>
</dbReference>
<reference evidence="8" key="1">
    <citation type="journal article" date="2014" name="Int. J. Syst. Evol. Microbiol.">
        <title>Complete genome sequence of Corynebacterium casei LMG S-19264T (=DSM 44701T), isolated from a smear-ripened cheese.</title>
        <authorList>
            <consortium name="US DOE Joint Genome Institute (JGI-PGF)"/>
            <person name="Walter F."/>
            <person name="Albersmeier A."/>
            <person name="Kalinowski J."/>
            <person name="Ruckert C."/>
        </authorList>
    </citation>
    <scope>NUCLEOTIDE SEQUENCE</scope>
    <source>
        <strain evidence="8">JCM 14719</strain>
    </source>
</reference>
<organism evidence="8 9">
    <name type="scientific">Calditerricola satsumensis</name>
    <dbReference type="NCBI Taxonomy" id="373054"/>
    <lineage>
        <taxon>Bacteria</taxon>
        <taxon>Bacillati</taxon>
        <taxon>Bacillota</taxon>
        <taxon>Bacilli</taxon>
        <taxon>Bacillales</taxon>
        <taxon>Bacillaceae</taxon>
        <taxon>Calditerricola</taxon>
    </lineage>
</organism>
<dbReference type="GO" id="GO:0003677">
    <property type="term" value="F:DNA binding"/>
    <property type="evidence" value="ECO:0007669"/>
    <property type="project" value="UniProtKB-UniRule"/>
</dbReference>
<dbReference type="GO" id="GO:0016987">
    <property type="term" value="F:sigma factor activity"/>
    <property type="evidence" value="ECO:0007669"/>
    <property type="project" value="UniProtKB-UniRule"/>
</dbReference>
<dbReference type="AlphaFoldDB" id="A0A8J3B687"/>
<evidence type="ECO:0000256" key="3">
    <source>
        <dbReference type="ARBA" id="ARBA00023082"/>
    </source>
</evidence>
<dbReference type="NCBIfam" id="TIGR02895">
    <property type="entry name" value="spore_sigI"/>
    <property type="match status" value="1"/>
</dbReference>
<comment type="subcellular location">
    <subcellularLocation>
        <location evidence="6">Cytoplasm</location>
    </subcellularLocation>
</comment>
<accession>A0A8J3B687</accession>
<dbReference type="PANTHER" id="PTHR30385:SF6">
    <property type="entry name" value="RNA POLYMERASE SIGMA FACTOR SIGI"/>
    <property type="match status" value="1"/>
</dbReference>
<evidence type="ECO:0000256" key="2">
    <source>
        <dbReference type="ARBA" id="ARBA00023015"/>
    </source>
</evidence>
<dbReference type="InterPro" id="IPR014244">
    <property type="entry name" value="RNA_pol_sigma-I"/>
</dbReference>
<comment type="caution">
    <text evidence="8">The sequence shown here is derived from an EMBL/GenBank/DDBJ whole genome shotgun (WGS) entry which is preliminary data.</text>
</comment>
<gene>
    <name evidence="6 8" type="primary">sigI</name>
    <name evidence="8" type="ORF">GCM10007043_08030</name>
</gene>
<dbReference type="SUPFAM" id="SSF88946">
    <property type="entry name" value="Sigma2 domain of RNA polymerase sigma factors"/>
    <property type="match status" value="1"/>
</dbReference>
<evidence type="ECO:0000256" key="4">
    <source>
        <dbReference type="ARBA" id="ARBA00023125"/>
    </source>
</evidence>
<comment type="similarity">
    <text evidence="6">Belongs to the sigma-70 factor family. SigI subfamily.</text>
</comment>
<evidence type="ECO:0000256" key="5">
    <source>
        <dbReference type="ARBA" id="ARBA00023163"/>
    </source>
</evidence>
<feature type="DNA-binding region" description="H-T-H motif" evidence="6">
    <location>
        <begin position="206"/>
        <end position="225"/>
    </location>
</feature>
<keyword evidence="4 6" id="KW-0238">DNA-binding</keyword>
<protein>
    <recommendedName>
        <fullName evidence="6">RNA polymerase sigma factor SigI</fullName>
    </recommendedName>
</protein>
<dbReference type="GO" id="GO:0005737">
    <property type="term" value="C:cytoplasm"/>
    <property type="evidence" value="ECO:0007669"/>
    <property type="project" value="UniProtKB-SubCell"/>
</dbReference>